<name>A0A9D3UEQ2_9ROSI</name>
<reference evidence="3 4" key="1">
    <citation type="journal article" date="2021" name="Plant Biotechnol. J.">
        <title>Multi-omics assisted identification of the key and species-specific regulatory components of drought-tolerant mechanisms in Gossypium stocksii.</title>
        <authorList>
            <person name="Yu D."/>
            <person name="Ke L."/>
            <person name="Zhang D."/>
            <person name="Wu Y."/>
            <person name="Sun Y."/>
            <person name="Mei J."/>
            <person name="Sun J."/>
            <person name="Sun Y."/>
        </authorList>
    </citation>
    <scope>NUCLEOTIDE SEQUENCE [LARGE SCALE GENOMIC DNA]</scope>
    <source>
        <strain evidence="4">cv. E1</strain>
        <tissue evidence="3">Leaf</tissue>
    </source>
</reference>
<keyword evidence="2" id="KW-1133">Transmembrane helix</keyword>
<gene>
    <name evidence="3" type="ORF">J1N35_041034</name>
</gene>
<organism evidence="3 4">
    <name type="scientific">Gossypium stocksii</name>
    <dbReference type="NCBI Taxonomy" id="47602"/>
    <lineage>
        <taxon>Eukaryota</taxon>
        <taxon>Viridiplantae</taxon>
        <taxon>Streptophyta</taxon>
        <taxon>Embryophyta</taxon>
        <taxon>Tracheophyta</taxon>
        <taxon>Spermatophyta</taxon>
        <taxon>Magnoliopsida</taxon>
        <taxon>eudicotyledons</taxon>
        <taxon>Gunneridae</taxon>
        <taxon>Pentapetalae</taxon>
        <taxon>rosids</taxon>
        <taxon>malvids</taxon>
        <taxon>Malvales</taxon>
        <taxon>Malvaceae</taxon>
        <taxon>Malvoideae</taxon>
        <taxon>Gossypium</taxon>
    </lineage>
</organism>
<evidence type="ECO:0000313" key="3">
    <source>
        <dbReference type="EMBL" id="KAH1039291.1"/>
    </source>
</evidence>
<keyword evidence="2" id="KW-0472">Membrane</keyword>
<evidence type="ECO:0000256" key="1">
    <source>
        <dbReference type="SAM" id="MobiDB-lite"/>
    </source>
</evidence>
<comment type="caution">
    <text evidence="3">The sequence shown here is derived from an EMBL/GenBank/DDBJ whole genome shotgun (WGS) entry which is preliminary data.</text>
</comment>
<feature type="compositionally biased region" description="Low complexity" evidence="1">
    <location>
        <begin position="13"/>
        <end position="26"/>
    </location>
</feature>
<feature type="transmembrane region" description="Helical" evidence="2">
    <location>
        <begin position="167"/>
        <end position="190"/>
    </location>
</feature>
<evidence type="ECO:0000256" key="2">
    <source>
        <dbReference type="SAM" id="Phobius"/>
    </source>
</evidence>
<feature type="region of interest" description="Disordered" evidence="1">
    <location>
        <begin position="126"/>
        <end position="148"/>
    </location>
</feature>
<dbReference type="AlphaFoldDB" id="A0A9D3UEQ2"/>
<feature type="compositionally biased region" description="Polar residues" evidence="1">
    <location>
        <begin position="1"/>
        <end position="12"/>
    </location>
</feature>
<protein>
    <submittedName>
        <fullName evidence="3">Uncharacterized protein</fullName>
    </submittedName>
</protein>
<feature type="compositionally biased region" description="Low complexity" evidence="1">
    <location>
        <begin position="135"/>
        <end position="146"/>
    </location>
</feature>
<sequence length="191" mass="21824">MDDGTSPSTVLIQSPGPTHQPTTPTSQPFQIMLGAYSSPYMYHNPYMFPFLSLIPNWNAWLVSSSFPITLTQHPIYRLSSHERFHKAPSGSSSYYQSPSSYGIQTPPPWVMQTTLHSFSIKVGHPPNTHKQNPCRSNYNSHRSNYNPRRKLNQGGIQRVIVDDPHVALIPTSTNIFLIYLYNFFMLFHLIK</sequence>
<feature type="region of interest" description="Disordered" evidence="1">
    <location>
        <begin position="1"/>
        <end position="26"/>
    </location>
</feature>
<dbReference type="EMBL" id="JAIQCV010000012">
    <property type="protein sequence ID" value="KAH1039291.1"/>
    <property type="molecule type" value="Genomic_DNA"/>
</dbReference>
<accession>A0A9D3UEQ2</accession>
<proteinExistence type="predicted"/>
<keyword evidence="2" id="KW-0812">Transmembrane</keyword>
<keyword evidence="4" id="KW-1185">Reference proteome</keyword>
<evidence type="ECO:0000313" key="4">
    <source>
        <dbReference type="Proteomes" id="UP000828251"/>
    </source>
</evidence>
<dbReference type="Proteomes" id="UP000828251">
    <property type="component" value="Unassembled WGS sequence"/>
</dbReference>